<keyword evidence="1" id="KW-1133">Transmembrane helix</keyword>
<dbReference type="EMBL" id="JBDIME010000051">
    <property type="protein sequence ID" value="MEN2793492.1"/>
    <property type="molecule type" value="Genomic_DNA"/>
</dbReference>
<protein>
    <submittedName>
        <fullName evidence="2">Uncharacterized protein</fullName>
    </submittedName>
</protein>
<evidence type="ECO:0000256" key="1">
    <source>
        <dbReference type="SAM" id="Phobius"/>
    </source>
</evidence>
<feature type="transmembrane region" description="Helical" evidence="1">
    <location>
        <begin position="80"/>
        <end position="97"/>
    </location>
</feature>
<feature type="transmembrane region" description="Helical" evidence="1">
    <location>
        <begin position="41"/>
        <end position="60"/>
    </location>
</feature>
<feature type="transmembrane region" description="Helical" evidence="1">
    <location>
        <begin position="109"/>
        <end position="126"/>
    </location>
</feature>
<keyword evidence="1" id="KW-0812">Transmembrane</keyword>
<organism evidence="2 3">
    <name type="scientific">Sphingomonas oligophenolica</name>
    <dbReference type="NCBI Taxonomy" id="301154"/>
    <lineage>
        <taxon>Bacteria</taxon>
        <taxon>Pseudomonadati</taxon>
        <taxon>Pseudomonadota</taxon>
        <taxon>Alphaproteobacteria</taxon>
        <taxon>Sphingomonadales</taxon>
        <taxon>Sphingomonadaceae</taxon>
        <taxon>Sphingomonas</taxon>
    </lineage>
</organism>
<keyword evidence="3" id="KW-1185">Reference proteome</keyword>
<evidence type="ECO:0000313" key="2">
    <source>
        <dbReference type="EMBL" id="MEN2793492.1"/>
    </source>
</evidence>
<name>A0ABU9YCF8_9SPHN</name>
<keyword evidence="1" id="KW-0472">Membrane</keyword>
<comment type="caution">
    <text evidence="2">The sequence shown here is derived from an EMBL/GenBank/DDBJ whole genome shotgun (WGS) entry which is preliminary data.</text>
</comment>
<gene>
    <name evidence="2" type="ORF">ABC974_27995</name>
</gene>
<proteinExistence type="predicted"/>
<sequence>MAMSRAYKRYNYRVVLLSLIYAAFLLAAVYAFKHQLLSGPVAWIAAILPALPIIGILVAIGQYLAEETDEYLRMMMTRQALIASAFTLSIATVWGFLENFDLAPHVYAYYTQILWFVGLGLGKLVNRFQASRGAL</sequence>
<reference evidence="2 3" key="1">
    <citation type="submission" date="2024-05" db="EMBL/GenBank/DDBJ databases">
        <authorList>
            <person name="Liu Q."/>
            <person name="Xin Y.-H."/>
        </authorList>
    </citation>
    <scope>NUCLEOTIDE SEQUENCE [LARGE SCALE GENOMIC DNA]</scope>
    <source>
        <strain evidence="2 3">CGMCC 1.10181</strain>
    </source>
</reference>
<dbReference type="Proteomes" id="UP001419910">
    <property type="component" value="Unassembled WGS sequence"/>
</dbReference>
<accession>A0ABU9YCF8</accession>
<evidence type="ECO:0000313" key="3">
    <source>
        <dbReference type="Proteomes" id="UP001419910"/>
    </source>
</evidence>
<dbReference type="RefSeq" id="WP_343891509.1">
    <property type="nucleotide sequence ID" value="NZ_BAAAEH010000045.1"/>
</dbReference>